<dbReference type="Pfam" id="PF01497">
    <property type="entry name" value="Peripla_BP_2"/>
    <property type="match status" value="1"/>
</dbReference>
<feature type="domain" description="Fe/B12 periplasmic-binding" evidence="5">
    <location>
        <begin position="93"/>
        <end position="355"/>
    </location>
</feature>
<comment type="similarity">
    <text evidence="2">Belongs to the bacterial solute-binding protein 8 family.</text>
</comment>
<gene>
    <name evidence="6" type="ORF">HF853_11555</name>
</gene>
<evidence type="ECO:0000256" key="3">
    <source>
        <dbReference type="ARBA" id="ARBA00022448"/>
    </source>
</evidence>
<keyword evidence="4" id="KW-0732">Signal</keyword>
<dbReference type="InterPro" id="IPR051313">
    <property type="entry name" value="Bact_iron-sidero_bind"/>
</dbReference>
<dbReference type="RefSeq" id="WP_168970403.1">
    <property type="nucleotide sequence ID" value="NZ_JABAFZ010000011.1"/>
</dbReference>
<proteinExistence type="inferred from homology"/>
<evidence type="ECO:0000259" key="5">
    <source>
        <dbReference type="PROSITE" id="PS50983"/>
    </source>
</evidence>
<dbReference type="EMBL" id="JABAFZ010000011">
    <property type="protein sequence ID" value="NME90292.1"/>
    <property type="molecule type" value="Genomic_DNA"/>
</dbReference>
<evidence type="ECO:0000256" key="2">
    <source>
        <dbReference type="ARBA" id="ARBA00008814"/>
    </source>
</evidence>
<comment type="subcellular location">
    <subcellularLocation>
        <location evidence="1">Cell envelope</location>
    </subcellularLocation>
</comment>
<dbReference type="PANTHER" id="PTHR30532:SF24">
    <property type="entry name" value="FERRIC ENTEROBACTIN-BINDING PERIPLASMIC PROTEIN FEPB"/>
    <property type="match status" value="1"/>
</dbReference>
<dbReference type="GO" id="GO:0030288">
    <property type="term" value="C:outer membrane-bounded periplasmic space"/>
    <property type="evidence" value="ECO:0007669"/>
    <property type="project" value="TreeGrafter"/>
</dbReference>
<dbReference type="PROSITE" id="PS50983">
    <property type="entry name" value="FE_B12_PBP"/>
    <property type="match status" value="1"/>
</dbReference>
<organism evidence="6 7">
    <name type="scientific">Corynebacterium stationis</name>
    <dbReference type="NCBI Taxonomy" id="1705"/>
    <lineage>
        <taxon>Bacteria</taxon>
        <taxon>Bacillati</taxon>
        <taxon>Actinomycetota</taxon>
        <taxon>Actinomycetes</taxon>
        <taxon>Mycobacteriales</taxon>
        <taxon>Corynebacteriaceae</taxon>
        <taxon>Corynebacterium</taxon>
    </lineage>
</organism>
<dbReference type="Proteomes" id="UP000544551">
    <property type="component" value="Unassembled WGS sequence"/>
</dbReference>
<evidence type="ECO:0000313" key="6">
    <source>
        <dbReference type="EMBL" id="NME90292.1"/>
    </source>
</evidence>
<sequence>MGNSLIQRTGASITHTGFHRRTGITLIALTATTAALALSACSPSSPANEAETANTAQGASALLPEGEGSTQYPLTLETPFGHTVLDKRPERVAVVSAVGVDTESLLALDAVPVFAVAKYDGEDPWLPKDLWEQVEFTEQGDAGEEISAEAIAASEPDLIVKLQAYETFDQDRFNQLSRVAPVFYTDAEQTTWQDVLTSLGETLDLRDAAASMIAEFDDRVEASKADDPDFAGKTISLINVYSREYGASYETLPETDTAAIFESLGFKLPENAYKFPEDGHGQISDEMVGLIDADLVLVGILGDSGAHFTDQPLFKQVPAVAEGRAVVTERNEAHDFTRGSYSRRHLGQALGTGYF</sequence>
<dbReference type="GO" id="GO:1901678">
    <property type="term" value="P:iron coordination entity transport"/>
    <property type="evidence" value="ECO:0007669"/>
    <property type="project" value="UniProtKB-ARBA"/>
</dbReference>
<protein>
    <submittedName>
        <fullName evidence="6">ABC transporter substrate-binding protein</fullName>
    </submittedName>
</protein>
<keyword evidence="3" id="KW-0813">Transport</keyword>
<dbReference type="Gene3D" id="3.40.50.1980">
    <property type="entry name" value="Nitrogenase molybdenum iron protein domain"/>
    <property type="match status" value="2"/>
</dbReference>
<name>A0AB36CQ00_9CORY</name>
<evidence type="ECO:0000313" key="7">
    <source>
        <dbReference type="Proteomes" id="UP000544551"/>
    </source>
</evidence>
<evidence type="ECO:0000256" key="1">
    <source>
        <dbReference type="ARBA" id="ARBA00004196"/>
    </source>
</evidence>
<accession>A0AB36CQ00</accession>
<comment type="caution">
    <text evidence="6">The sequence shown here is derived from an EMBL/GenBank/DDBJ whole genome shotgun (WGS) entry which is preliminary data.</text>
</comment>
<dbReference type="SUPFAM" id="SSF53807">
    <property type="entry name" value="Helical backbone' metal receptor"/>
    <property type="match status" value="1"/>
</dbReference>
<dbReference type="InterPro" id="IPR002491">
    <property type="entry name" value="ABC_transptr_periplasmic_BD"/>
</dbReference>
<dbReference type="AlphaFoldDB" id="A0AB36CQ00"/>
<dbReference type="PANTHER" id="PTHR30532">
    <property type="entry name" value="IRON III DICITRATE-BINDING PERIPLASMIC PROTEIN"/>
    <property type="match status" value="1"/>
</dbReference>
<reference evidence="6 7" key="1">
    <citation type="submission" date="2020-04" db="EMBL/GenBank/DDBJ databases">
        <authorList>
            <person name="Hitch T.C.A."/>
            <person name="Wylensek D."/>
            <person name="Clavel T."/>
        </authorList>
    </citation>
    <scope>NUCLEOTIDE SEQUENCE [LARGE SCALE GENOMIC DNA]</scope>
    <source>
        <strain evidence="6 7">BL-383-APC-3D</strain>
    </source>
</reference>
<evidence type="ECO:0000256" key="4">
    <source>
        <dbReference type="ARBA" id="ARBA00022729"/>
    </source>
</evidence>